<dbReference type="InterPro" id="IPR027417">
    <property type="entry name" value="P-loop_NTPase"/>
</dbReference>
<dbReference type="AlphaFoldDB" id="A0A158JFM5"/>
<dbReference type="OrthoDB" id="1109149at2"/>
<name>A0A158JFM5_9BURK</name>
<dbReference type="RefSeq" id="WP_062091834.1">
    <property type="nucleotide sequence ID" value="NZ_FCOK02000083.1"/>
</dbReference>
<proteinExistence type="predicted"/>
<sequence length="699" mass="74592">MKYSIENFWQAHLNAVQPQQLAKTMTGWAAHRERLDSYVEAGLALRSDKSSLSQPVWLIAAPGAVGKSTLAREICSVTHAVYVDLAAAATVAGNYLTGGLVNAGLLSAWQAGTTTLLIDALDEARLRVTQASFEDFLNDVAQIAHGRSLPVILLGRVGIVEEARKYLDDHCGLPCPVFDIELFDLDQAQAFVWSALGRLAKLNLASTGRMAYPHLVSAMKQHANVYRGAIKDFVNHLAEATSKDGQQFVGYAPVLDAVATVIAAETNVAKVANAVEAVLAGKVLTGVTREIMERESKKVASQVAATVPGLSIDGLYGSEEQLERLASLLFHIAKPASLPAGLPSHAISPYEEAVESLLPQHPFLDGNDPPSPSSAVFGAFIVAASLRSAHTNVVRSAERYAQTGAHAPNPFLLDFYKADVASDSSSIPAAHVGLLYESLQAKTSAGEVARLSAEGEAEGKILDLDMALVSTETGNLSDESAFTVVVDGPLKFGRRVSGINIEAENADVEIGDGGQLEMIAPINIRASSLILTCDQMVVKPDPSPGARDQVVLLEAAEALADISRGAPLVRQGAQLLVSWPGNNGYPWSNFASQGREDDDPRMADAQRALRRLCISFRSHSKGQLARYVGKVEHFRMTKGDLGVALREKLLEDKVLSIAGTMYILDPDALGAMVGLSFQDLKLKRYPVATKAYLSGLLAG</sequence>
<organism evidence="1 2">
    <name type="scientific">Caballeronia udeis</name>
    <dbReference type="NCBI Taxonomy" id="1232866"/>
    <lineage>
        <taxon>Bacteria</taxon>
        <taxon>Pseudomonadati</taxon>
        <taxon>Pseudomonadota</taxon>
        <taxon>Betaproteobacteria</taxon>
        <taxon>Burkholderiales</taxon>
        <taxon>Burkholderiaceae</taxon>
        <taxon>Caballeronia</taxon>
    </lineage>
</organism>
<protein>
    <submittedName>
        <fullName evidence="1">Uncharacterized protein</fullName>
    </submittedName>
</protein>
<reference evidence="1 2" key="1">
    <citation type="submission" date="2016-01" db="EMBL/GenBank/DDBJ databases">
        <authorList>
            <person name="Oliw E.H."/>
        </authorList>
    </citation>
    <scope>NUCLEOTIDE SEQUENCE [LARGE SCALE GENOMIC DNA]</scope>
    <source>
        <strain evidence="1">LMG 27134</strain>
    </source>
</reference>
<gene>
    <name evidence="1" type="ORF">AWB69_07700</name>
</gene>
<accession>A0A158JFM5</accession>
<dbReference type="EMBL" id="FCOK02000083">
    <property type="protein sequence ID" value="SAL67273.1"/>
    <property type="molecule type" value="Genomic_DNA"/>
</dbReference>
<evidence type="ECO:0000313" key="2">
    <source>
        <dbReference type="Proteomes" id="UP000054683"/>
    </source>
</evidence>
<evidence type="ECO:0000313" key="1">
    <source>
        <dbReference type="EMBL" id="SAL67273.1"/>
    </source>
</evidence>
<dbReference type="SUPFAM" id="SSF52540">
    <property type="entry name" value="P-loop containing nucleoside triphosphate hydrolases"/>
    <property type="match status" value="1"/>
</dbReference>
<dbReference type="Proteomes" id="UP000054683">
    <property type="component" value="Unassembled WGS sequence"/>
</dbReference>